<gene>
    <name evidence="2" type="ORF">DY000_02040127</name>
</gene>
<accession>A0ABQ7BRV2</accession>
<proteinExistence type="predicted"/>
<evidence type="ECO:0000313" key="3">
    <source>
        <dbReference type="Proteomes" id="UP000266723"/>
    </source>
</evidence>
<sequence>MILEPFEIFELVFQCHRFEVNPTVRSEVIPALLKSGQSVSREKAVEEMGTSINDTALVSIDVYEGIIDQHPPSSTDRQLEPSTVHPNTVLPNTIHPMSNDTVHLMSNNTIHPASIDTIHPASIDAVHSDTIHHNTIHCVTVHLDTVHLGTIHPDTTCVETEKVEVGVVIPDVIVVAEMTDFDLNREWYDWVGQHPFQNLPHKDPINHIEELEDLVSRSEQHESNKADISDTASALIVTTTSDRSTTPSQHRPTHTPVVDRHHSKSLKDRVVLKTLQTRHLEDGSEKLQDWDIDKEITMKDFLEIEDFLKVLDKAQPEDLGLDELPGYIVEPKVIEARMYKFEAAHHAVPTHPRPLICAEDAGFHKRVKRIHDPVKIVVPCALFNVEYPIPPDRSVHLGSYNGIFDDHMYAVASQRGLRFRGEIDKGPTETALIVASTSSSINTGRLSEQKEFEVCQNLFDGSTTIQPDKFGGKNRKNWKKRKRTKRLNYH</sequence>
<feature type="compositionally biased region" description="Polar residues" evidence="1">
    <location>
        <begin position="240"/>
        <end position="250"/>
    </location>
</feature>
<dbReference type="EMBL" id="QGKV02001507">
    <property type="protein sequence ID" value="KAF3534605.1"/>
    <property type="molecule type" value="Genomic_DNA"/>
</dbReference>
<reference evidence="2 3" key="1">
    <citation type="journal article" date="2020" name="BMC Genomics">
        <title>Intraspecific diversification of the crop wild relative Brassica cretica Lam. using demographic model selection.</title>
        <authorList>
            <person name="Kioukis A."/>
            <person name="Michalopoulou V.A."/>
            <person name="Briers L."/>
            <person name="Pirintsos S."/>
            <person name="Studholme D.J."/>
            <person name="Pavlidis P."/>
            <person name="Sarris P.F."/>
        </authorList>
    </citation>
    <scope>NUCLEOTIDE SEQUENCE [LARGE SCALE GENOMIC DNA]</scope>
    <source>
        <strain evidence="3">cv. PFS-1207/04</strain>
    </source>
</reference>
<organism evidence="2 3">
    <name type="scientific">Brassica cretica</name>
    <name type="common">Mustard</name>
    <dbReference type="NCBI Taxonomy" id="69181"/>
    <lineage>
        <taxon>Eukaryota</taxon>
        <taxon>Viridiplantae</taxon>
        <taxon>Streptophyta</taxon>
        <taxon>Embryophyta</taxon>
        <taxon>Tracheophyta</taxon>
        <taxon>Spermatophyta</taxon>
        <taxon>Magnoliopsida</taxon>
        <taxon>eudicotyledons</taxon>
        <taxon>Gunneridae</taxon>
        <taxon>Pentapetalae</taxon>
        <taxon>rosids</taxon>
        <taxon>malvids</taxon>
        <taxon>Brassicales</taxon>
        <taxon>Brassicaceae</taxon>
        <taxon>Brassiceae</taxon>
        <taxon>Brassica</taxon>
    </lineage>
</organism>
<keyword evidence="3" id="KW-1185">Reference proteome</keyword>
<comment type="caution">
    <text evidence="2">The sequence shown here is derived from an EMBL/GenBank/DDBJ whole genome shotgun (WGS) entry which is preliminary data.</text>
</comment>
<feature type="region of interest" description="Disordered" evidence="1">
    <location>
        <begin position="470"/>
        <end position="490"/>
    </location>
</feature>
<evidence type="ECO:0000256" key="1">
    <source>
        <dbReference type="SAM" id="MobiDB-lite"/>
    </source>
</evidence>
<feature type="region of interest" description="Disordered" evidence="1">
    <location>
        <begin position="240"/>
        <end position="260"/>
    </location>
</feature>
<dbReference type="Proteomes" id="UP000266723">
    <property type="component" value="Unassembled WGS sequence"/>
</dbReference>
<protein>
    <submittedName>
        <fullName evidence="2">Uncharacterized protein</fullName>
    </submittedName>
</protein>
<evidence type="ECO:0000313" key="2">
    <source>
        <dbReference type="EMBL" id="KAF3534605.1"/>
    </source>
</evidence>
<feature type="compositionally biased region" description="Basic residues" evidence="1">
    <location>
        <begin position="472"/>
        <end position="490"/>
    </location>
</feature>
<name>A0ABQ7BRV2_BRACR</name>